<proteinExistence type="predicted"/>
<evidence type="ECO:0000313" key="2">
    <source>
        <dbReference type="Proteomes" id="UP000054729"/>
    </source>
</evidence>
<protein>
    <recommendedName>
        <fullName evidence="3">DUF721 domain-containing protein</fullName>
    </recommendedName>
</protein>
<dbReference type="Proteomes" id="UP000054729">
    <property type="component" value="Unassembled WGS sequence"/>
</dbReference>
<dbReference type="STRING" id="66969.Lwal_1264"/>
<evidence type="ECO:0008006" key="3">
    <source>
        <dbReference type="Google" id="ProtNLM"/>
    </source>
</evidence>
<name>A0A0W1AD25_9GAMM</name>
<dbReference type="AlphaFoldDB" id="A0A0W1AD25"/>
<sequence>MQSINKCLNKQLSDICMKALVLEELSQKIVQFLPEQLSKHCSVGSFNKGCLLLTTNDAAWATQLHYYLPELRDKLRKEAGLYQLASIKIKILETTSGPSLRRKEKSSPQLSEENKATIIRESQQCTYEPLQRALMHLAQSKK</sequence>
<comment type="caution">
    <text evidence="1">The sequence shown here is derived from an EMBL/GenBank/DDBJ whole genome shotgun (WGS) entry which is preliminary data.</text>
</comment>
<organism evidence="1 2">
    <name type="scientific">Legionella waltersii</name>
    <dbReference type="NCBI Taxonomy" id="66969"/>
    <lineage>
        <taxon>Bacteria</taxon>
        <taxon>Pseudomonadati</taxon>
        <taxon>Pseudomonadota</taxon>
        <taxon>Gammaproteobacteria</taxon>
        <taxon>Legionellales</taxon>
        <taxon>Legionellaceae</taxon>
        <taxon>Legionella</taxon>
    </lineage>
</organism>
<reference evidence="1 2" key="1">
    <citation type="submission" date="2015-11" db="EMBL/GenBank/DDBJ databases">
        <title>Genomic analysis of 38 Legionella species identifies large and diverse effector repertoires.</title>
        <authorList>
            <person name="Burstein D."/>
            <person name="Amaro F."/>
            <person name="Zusman T."/>
            <person name="Lifshitz Z."/>
            <person name="Cohen O."/>
            <person name="Gilbert J.A."/>
            <person name="Pupko T."/>
            <person name="Shuman H.A."/>
            <person name="Segal G."/>
        </authorList>
    </citation>
    <scope>NUCLEOTIDE SEQUENCE [LARGE SCALE GENOMIC DNA]</scope>
    <source>
        <strain evidence="1 2">ATCC 51914</strain>
    </source>
</reference>
<dbReference type="PATRIC" id="fig|66969.6.peg.1389"/>
<dbReference type="InterPro" id="IPR007922">
    <property type="entry name" value="DciA-like"/>
</dbReference>
<dbReference type="RefSeq" id="WP_058479974.1">
    <property type="nucleotide sequence ID" value="NZ_CAAAIQ010000007.1"/>
</dbReference>
<keyword evidence="2" id="KW-1185">Reference proteome</keyword>
<dbReference type="EMBL" id="LNZB01000036">
    <property type="protein sequence ID" value="KTD79192.1"/>
    <property type="molecule type" value="Genomic_DNA"/>
</dbReference>
<dbReference type="Pfam" id="PF05258">
    <property type="entry name" value="DciA"/>
    <property type="match status" value="1"/>
</dbReference>
<evidence type="ECO:0000313" key="1">
    <source>
        <dbReference type="EMBL" id="KTD79192.1"/>
    </source>
</evidence>
<accession>A0A0W1AD25</accession>
<dbReference type="OrthoDB" id="5660016at2"/>
<gene>
    <name evidence="1" type="ORF">Lwal_1264</name>
</gene>